<dbReference type="STRING" id="227321.Q5B8H7"/>
<dbReference type="InParanoid" id="Q5B8H7"/>
<reference evidence="4" key="2">
    <citation type="journal article" date="2009" name="Fungal Genet. Biol.">
        <title>The 2008 update of the Aspergillus nidulans genome annotation: a community effort.</title>
        <authorList>
            <person name="Wortman J.R."/>
            <person name="Gilsenan J.M."/>
            <person name="Joardar V."/>
            <person name="Deegan J."/>
            <person name="Clutterbuck J."/>
            <person name="Andersen M.R."/>
            <person name="Archer D."/>
            <person name="Bencina M."/>
            <person name="Braus G."/>
            <person name="Coutinho P."/>
            <person name="von Dohren H."/>
            <person name="Doonan J."/>
            <person name="Driessen A.J."/>
            <person name="Durek P."/>
            <person name="Espeso E."/>
            <person name="Fekete E."/>
            <person name="Flipphi M."/>
            <person name="Estrada C.G."/>
            <person name="Geysens S."/>
            <person name="Goldman G."/>
            <person name="de Groot P.W."/>
            <person name="Hansen K."/>
            <person name="Harris S.D."/>
            <person name="Heinekamp T."/>
            <person name="Helmstaedt K."/>
            <person name="Henrissat B."/>
            <person name="Hofmann G."/>
            <person name="Homan T."/>
            <person name="Horio T."/>
            <person name="Horiuchi H."/>
            <person name="James S."/>
            <person name="Jones M."/>
            <person name="Karaffa L."/>
            <person name="Karanyi Z."/>
            <person name="Kato M."/>
            <person name="Keller N."/>
            <person name="Kelly D.E."/>
            <person name="Kiel J.A."/>
            <person name="Kim J.M."/>
            <person name="van der Klei I.J."/>
            <person name="Klis F.M."/>
            <person name="Kovalchuk A."/>
            <person name="Krasevec N."/>
            <person name="Kubicek C.P."/>
            <person name="Liu B."/>
            <person name="Maccabe A."/>
            <person name="Meyer V."/>
            <person name="Mirabito P."/>
            <person name="Miskei M."/>
            <person name="Mos M."/>
            <person name="Mullins J."/>
            <person name="Nelson D.R."/>
            <person name="Nielsen J."/>
            <person name="Oakley B.R."/>
            <person name="Osmani S.A."/>
            <person name="Pakula T."/>
            <person name="Paszewski A."/>
            <person name="Paulsen I."/>
            <person name="Pilsyk S."/>
            <person name="Pocsi I."/>
            <person name="Punt P.J."/>
            <person name="Ram A.F."/>
            <person name="Ren Q."/>
            <person name="Robellet X."/>
            <person name="Robson G."/>
            <person name="Seiboth B."/>
            <person name="van Solingen P."/>
            <person name="Specht T."/>
            <person name="Sun J."/>
            <person name="Taheri-Talesh N."/>
            <person name="Takeshita N."/>
            <person name="Ussery D."/>
            <person name="vanKuyk P.A."/>
            <person name="Visser H."/>
            <person name="van de Vondervoort P.J."/>
            <person name="de Vries R.P."/>
            <person name="Walton J."/>
            <person name="Xiang X."/>
            <person name="Xiong Y."/>
            <person name="Zeng A.P."/>
            <person name="Brandt B.W."/>
            <person name="Cornell M.J."/>
            <person name="van den Hondel C.A."/>
            <person name="Visser J."/>
            <person name="Oliver S.G."/>
            <person name="Turner G."/>
        </authorList>
    </citation>
    <scope>GENOME REANNOTATION</scope>
    <source>
        <strain evidence="4">FGSC A4 / ATCC 38163 / CBS 112.46 / NRRL 194 / M139</strain>
    </source>
</reference>
<dbReference type="KEGG" id="ani:ANIA_03153"/>
<dbReference type="PANTHER" id="PTHR11106:SF27">
    <property type="entry name" value="MACRO DOMAIN-CONTAINING PROTEIN"/>
    <property type="match status" value="1"/>
</dbReference>
<feature type="domain" description="Macro" evidence="2">
    <location>
        <begin position="27"/>
        <end position="214"/>
    </location>
</feature>
<feature type="compositionally biased region" description="Polar residues" evidence="1">
    <location>
        <begin position="343"/>
        <end position="356"/>
    </location>
</feature>
<dbReference type="InterPro" id="IPR043472">
    <property type="entry name" value="Macro_dom-like"/>
</dbReference>
<feature type="compositionally biased region" description="Basic and acidic residues" evidence="1">
    <location>
        <begin position="269"/>
        <end position="283"/>
    </location>
</feature>
<dbReference type="PROSITE" id="PS51154">
    <property type="entry name" value="MACRO"/>
    <property type="match status" value="1"/>
</dbReference>
<dbReference type="OrthoDB" id="6077599at2759"/>
<organism evidence="3 4">
    <name type="scientific">Emericella nidulans (strain FGSC A4 / ATCC 38163 / CBS 112.46 / NRRL 194 / M139)</name>
    <name type="common">Aspergillus nidulans</name>
    <dbReference type="NCBI Taxonomy" id="227321"/>
    <lineage>
        <taxon>Eukaryota</taxon>
        <taxon>Fungi</taxon>
        <taxon>Dikarya</taxon>
        <taxon>Ascomycota</taxon>
        <taxon>Pezizomycotina</taxon>
        <taxon>Eurotiomycetes</taxon>
        <taxon>Eurotiomycetidae</taxon>
        <taxon>Eurotiales</taxon>
        <taxon>Aspergillaceae</taxon>
        <taxon>Aspergillus</taxon>
        <taxon>Aspergillus subgen. Nidulantes</taxon>
    </lineage>
</organism>
<dbReference type="SMART" id="SM00506">
    <property type="entry name" value="A1pp"/>
    <property type="match status" value="1"/>
</dbReference>
<sequence>MAALMPIGDIPTISLLYKLKRLVPNAHPLKSPSKVLNDTVAMVRHDITKLQGVDCIVNAAKRSLLGGGGVDYAIHKAAGPDLLKECRTLNGCDTGDAKITNAYNLPNKRIIHTVGPIYSDAMRRGKDEPERLLRSCYRRCLEVAVENEMKSIAFNAISTGIYGYPSRDAAKAALDETRKFLETDKNTGLLERVIFCNFELKDVEAYEQLIPLFFPPAEHSQGGDAVADAATKSGKAGTRSEDAGANIEVPHNVAPSSPSVLAISLPDPPTKEPTFEGQPESKKQKVSAQPSEVDPDDRSLYISELSDLKSEDEWDAIEAAEARAGRFTYAEALDAEPVEIDRPSSTTDVQSIQSSGIIDDMVHSQSTDGFLGKE</sequence>
<dbReference type="OMA" id="RTLDGCQ"/>
<dbReference type="CDD" id="cd02908">
    <property type="entry name" value="Macro_OAADPr_deacetylase"/>
    <property type="match status" value="1"/>
</dbReference>
<protein>
    <submittedName>
        <fullName evidence="3">LRP16 family protein (AFU_orthologue AFUA_3G13850)</fullName>
    </submittedName>
</protein>
<dbReference type="Pfam" id="PF01661">
    <property type="entry name" value="Macro"/>
    <property type="match status" value="1"/>
</dbReference>
<evidence type="ECO:0000256" key="1">
    <source>
        <dbReference type="SAM" id="MobiDB-lite"/>
    </source>
</evidence>
<dbReference type="eggNOG" id="KOG2633">
    <property type="taxonomic scope" value="Eukaryota"/>
</dbReference>
<reference evidence="4" key="1">
    <citation type="journal article" date="2005" name="Nature">
        <title>Sequencing of Aspergillus nidulans and comparative analysis with A. fumigatus and A. oryzae.</title>
        <authorList>
            <person name="Galagan J.E."/>
            <person name="Calvo S.E."/>
            <person name="Cuomo C."/>
            <person name="Ma L.J."/>
            <person name="Wortman J.R."/>
            <person name="Batzoglou S."/>
            <person name="Lee S.I."/>
            <person name="Basturkmen M."/>
            <person name="Spevak C.C."/>
            <person name="Clutterbuck J."/>
            <person name="Kapitonov V."/>
            <person name="Jurka J."/>
            <person name="Scazzocchio C."/>
            <person name="Farman M."/>
            <person name="Butler J."/>
            <person name="Purcell S."/>
            <person name="Harris S."/>
            <person name="Braus G.H."/>
            <person name="Draht O."/>
            <person name="Busch S."/>
            <person name="D'Enfert C."/>
            <person name="Bouchier C."/>
            <person name="Goldman G.H."/>
            <person name="Bell-Pedersen D."/>
            <person name="Griffiths-Jones S."/>
            <person name="Doonan J.H."/>
            <person name="Yu J."/>
            <person name="Vienken K."/>
            <person name="Pain A."/>
            <person name="Freitag M."/>
            <person name="Selker E.U."/>
            <person name="Archer D.B."/>
            <person name="Penalva M.A."/>
            <person name="Oakley B.R."/>
            <person name="Momany M."/>
            <person name="Tanaka T."/>
            <person name="Kumagai T."/>
            <person name="Asai K."/>
            <person name="Machida M."/>
            <person name="Nierman W.C."/>
            <person name="Denning D.W."/>
            <person name="Caddick M."/>
            <person name="Hynes M."/>
            <person name="Paoletti M."/>
            <person name="Fischer R."/>
            <person name="Miller B."/>
            <person name="Dyer P."/>
            <person name="Sachs M.S."/>
            <person name="Osmani S.A."/>
            <person name="Birren B.W."/>
        </authorList>
    </citation>
    <scope>NUCLEOTIDE SEQUENCE [LARGE SCALE GENOMIC DNA]</scope>
    <source>
        <strain evidence="4">FGSC A4 / ATCC 38163 / CBS 112.46 / NRRL 194 / M139</strain>
    </source>
</reference>
<evidence type="ECO:0000313" key="4">
    <source>
        <dbReference type="Proteomes" id="UP000000560"/>
    </source>
</evidence>
<feature type="region of interest" description="Disordered" evidence="1">
    <location>
        <begin position="335"/>
        <end position="374"/>
    </location>
</feature>
<keyword evidence="4" id="KW-1185">Reference proteome</keyword>
<dbReference type="EMBL" id="BN001306">
    <property type="protein sequence ID" value="CBF83301.1"/>
    <property type="molecule type" value="Genomic_DNA"/>
</dbReference>
<dbReference type="InterPro" id="IPR002589">
    <property type="entry name" value="Macro_dom"/>
</dbReference>
<evidence type="ECO:0000313" key="3">
    <source>
        <dbReference type="EMBL" id="CBF83301.1"/>
    </source>
</evidence>
<dbReference type="PANTHER" id="PTHR11106">
    <property type="entry name" value="GANGLIOSIDE INDUCED DIFFERENTIATION ASSOCIATED PROTEIN 2-RELATED"/>
    <property type="match status" value="1"/>
</dbReference>
<dbReference type="Proteomes" id="UP000000560">
    <property type="component" value="Chromosome VI"/>
</dbReference>
<accession>C8VIG2</accession>
<dbReference type="RefSeq" id="XP_660757.1">
    <property type="nucleotide sequence ID" value="XM_655665.2"/>
</dbReference>
<dbReference type="Gene3D" id="3.40.220.10">
    <property type="entry name" value="Leucine Aminopeptidase, subunit E, domain 1"/>
    <property type="match status" value="1"/>
</dbReference>
<accession>Q5B8H7</accession>
<name>Q5B8H7_EMENI</name>
<gene>
    <name evidence="3" type="ORF">ANIA_03153</name>
</gene>
<proteinExistence type="predicted"/>
<dbReference type="VEuPathDB" id="FungiDB:AN3153"/>
<dbReference type="HOGENOM" id="CLU_046550_10_2_1"/>
<dbReference type="GeneID" id="2874113"/>
<feature type="region of interest" description="Disordered" evidence="1">
    <location>
        <begin position="221"/>
        <end position="298"/>
    </location>
</feature>
<dbReference type="SUPFAM" id="SSF52949">
    <property type="entry name" value="Macro domain-like"/>
    <property type="match status" value="1"/>
</dbReference>
<dbReference type="AlphaFoldDB" id="Q5B8H7"/>
<evidence type="ECO:0000259" key="2">
    <source>
        <dbReference type="PROSITE" id="PS51154"/>
    </source>
</evidence>